<dbReference type="OrthoDB" id="9775106at2"/>
<dbReference type="PROSITE" id="PS50932">
    <property type="entry name" value="HTH_LACI_2"/>
    <property type="match status" value="1"/>
</dbReference>
<dbReference type="SUPFAM" id="SSF47413">
    <property type="entry name" value="lambda repressor-like DNA-binding domains"/>
    <property type="match status" value="1"/>
</dbReference>
<evidence type="ECO:0000313" key="5">
    <source>
        <dbReference type="EMBL" id="RAV19740.1"/>
    </source>
</evidence>
<proteinExistence type="predicted"/>
<dbReference type="InterPro" id="IPR010982">
    <property type="entry name" value="Lambda_DNA-bd_dom_sf"/>
</dbReference>
<dbReference type="PANTHER" id="PTHR30146:SF109">
    <property type="entry name" value="HTH-TYPE TRANSCRIPTIONAL REGULATOR GALS"/>
    <property type="match status" value="1"/>
</dbReference>
<evidence type="ECO:0000259" key="4">
    <source>
        <dbReference type="PROSITE" id="PS50932"/>
    </source>
</evidence>
<dbReference type="EMBL" id="QMFB01000011">
    <property type="protein sequence ID" value="RAV19740.1"/>
    <property type="molecule type" value="Genomic_DNA"/>
</dbReference>
<reference evidence="5 6" key="1">
    <citation type="journal article" date="2009" name="Int. J. Syst. Evol. Microbiol.">
        <title>Paenibacillus contaminans sp. nov., isolated from a contaminated laboratory plate.</title>
        <authorList>
            <person name="Chou J.H."/>
            <person name="Lee J.H."/>
            <person name="Lin M.C."/>
            <person name="Chang P.S."/>
            <person name="Arun A.B."/>
            <person name="Young C.C."/>
            <person name="Chen W.M."/>
        </authorList>
    </citation>
    <scope>NUCLEOTIDE SEQUENCE [LARGE SCALE GENOMIC DNA]</scope>
    <source>
        <strain evidence="5 6">CKOBP-6</strain>
    </source>
</reference>
<evidence type="ECO:0000313" key="6">
    <source>
        <dbReference type="Proteomes" id="UP000250369"/>
    </source>
</evidence>
<dbReference type="Proteomes" id="UP000250369">
    <property type="component" value="Unassembled WGS sequence"/>
</dbReference>
<keyword evidence="3" id="KW-0804">Transcription</keyword>
<dbReference type="PROSITE" id="PS00356">
    <property type="entry name" value="HTH_LACI_1"/>
    <property type="match status" value="1"/>
</dbReference>
<gene>
    <name evidence="5" type="ORF">DQG23_19550</name>
</gene>
<dbReference type="InterPro" id="IPR028082">
    <property type="entry name" value="Peripla_BP_I"/>
</dbReference>
<dbReference type="GO" id="GO:0000976">
    <property type="term" value="F:transcription cis-regulatory region binding"/>
    <property type="evidence" value="ECO:0007669"/>
    <property type="project" value="TreeGrafter"/>
</dbReference>
<dbReference type="PRINTS" id="PR00036">
    <property type="entry name" value="HTHLACI"/>
</dbReference>
<evidence type="ECO:0000256" key="1">
    <source>
        <dbReference type="ARBA" id="ARBA00023015"/>
    </source>
</evidence>
<keyword evidence="6" id="KW-1185">Reference proteome</keyword>
<dbReference type="GO" id="GO:0003700">
    <property type="term" value="F:DNA-binding transcription factor activity"/>
    <property type="evidence" value="ECO:0007669"/>
    <property type="project" value="TreeGrafter"/>
</dbReference>
<keyword evidence="1" id="KW-0805">Transcription regulation</keyword>
<evidence type="ECO:0000256" key="3">
    <source>
        <dbReference type="ARBA" id="ARBA00023163"/>
    </source>
</evidence>
<dbReference type="PANTHER" id="PTHR30146">
    <property type="entry name" value="LACI-RELATED TRANSCRIPTIONAL REPRESSOR"/>
    <property type="match status" value="1"/>
</dbReference>
<comment type="caution">
    <text evidence="5">The sequence shown here is derived from an EMBL/GenBank/DDBJ whole genome shotgun (WGS) entry which is preliminary data.</text>
</comment>
<name>A0A329MJ64_9BACL</name>
<dbReference type="Gene3D" id="3.40.50.2300">
    <property type="match status" value="1"/>
</dbReference>
<dbReference type="AlphaFoldDB" id="A0A329MJ64"/>
<dbReference type="RefSeq" id="WP_113032645.1">
    <property type="nucleotide sequence ID" value="NZ_QMFB01000011.1"/>
</dbReference>
<dbReference type="Gene3D" id="1.10.260.40">
    <property type="entry name" value="lambda repressor-like DNA-binding domains"/>
    <property type="match status" value="1"/>
</dbReference>
<sequence length="305" mass="34538">MKKATIKDIAKAAGVSIATVSYILNDVKTQSISDETRVKVLKIAQQLHYVTNRSARSLKLQKTGLIGILLFKDLEPKPWSDLNYVKTLYRIEQLCGERGYHVIFMQIDGEAPSYDMIRERNLDGVFLINVDQERFATISRYFGFGIPVFAVDSHIEDTLFHKIIPDFENGFRSANARLGETPEFLVMDAYNDAELVGIVKRRSGLDEARIHVYESKEGLNAFLSKIPAGSPGIVVNEFLANEVLRTHEHIAVLCTSHYPDIVPAKVAKITYELNEYKQVVDMMDRNIHDADYSNPDKFIYLSVSS</sequence>
<dbReference type="SMART" id="SM00354">
    <property type="entry name" value="HTH_LACI"/>
    <property type="match status" value="1"/>
</dbReference>
<accession>A0A329MJ64</accession>
<evidence type="ECO:0000256" key="2">
    <source>
        <dbReference type="ARBA" id="ARBA00023125"/>
    </source>
</evidence>
<keyword evidence="2" id="KW-0238">DNA-binding</keyword>
<protein>
    <submittedName>
        <fullName evidence="5">LacI family transcriptional regulator</fullName>
    </submittedName>
</protein>
<dbReference type="SUPFAM" id="SSF53822">
    <property type="entry name" value="Periplasmic binding protein-like I"/>
    <property type="match status" value="1"/>
</dbReference>
<dbReference type="CDD" id="cd01392">
    <property type="entry name" value="HTH_LacI"/>
    <property type="match status" value="1"/>
</dbReference>
<dbReference type="Pfam" id="PF00356">
    <property type="entry name" value="LacI"/>
    <property type="match status" value="1"/>
</dbReference>
<feature type="domain" description="HTH lacI-type" evidence="4">
    <location>
        <begin position="4"/>
        <end position="60"/>
    </location>
</feature>
<organism evidence="5 6">
    <name type="scientific">Paenibacillus contaminans</name>
    <dbReference type="NCBI Taxonomy" id="450362"/>
    <lineage>
        <taxon>Bacteria</taxon>
        <taxon>Bacillati</taxon>
        <taxon>Bacillota</taxon>
        <taxon>Bacilli</taxon>
        <taxon>Bacillales</taxon>
        <taxon>Paenibacillaceae</taxon>
        <taxon>Paenibacillus</taxon>
    </lineage>
</organism>
<dbReference type="InterPro" id="IPR000843">
    <property type="entry name" value="HTH_LacI"/>
</dbReference>